<accession>A0A508YSC7</accession>
<gene>
    <name evidence="7" type="primary">ripA_2</name>
    <name evidence="7" type="ORF">LMUP508_01450</name>
</gene>
<dbReference type="GO" id="GO:0008234">
    <property type="term" value="F:cysteine-type peptidase activity"/>
    <property type="evidence" value="ECO:0007669"/>
    <property type="project" value="UniProtKB-KW"/>
</dbReference>
<dbReference type="EC" id="3.4.-.-" evidence="7"/>
<dbReference type="PANTHER" id="PTHR47359:SF3">
    <property type="entry name" value="NLP_P60 DOMAIN-CONTAINING PROTEIN-RELATED"/>
    <property type="match status" value="1"/>
</dbReference>
<reference evidence="7 8" key="1">
    <citation type="submission" date="2019-06" db="EMBL/GenBank/DDBJ databases">
        <authorList>
            <person name="Rodrigo-Torres L."/>
            <person name="Arahal R. D."/>
            <person name="Lucena T."/>
        </authorList>
    </citation>
    <scope>NUCLEOTIDE SEQUENCE [LARGE SCALE GENOMIC DNA]</scope>
    <source>
        <strain evidence="7 8">INIA P508</strain>
    </source>
</reference>
<evidence type="ECO:0000256" key="5">
    <source>
        <dbReference type="SAM" id="MobiDB-lite"/>
    </source>
</evidence>
<dbReference type="RefSeq" id="WP_143113206.1">
    <property type="nucleotide sequence ID" value="NZ_CABFNH010000020.1"/>
</dbReference>
<keyword evidence="4" id="KW-0788">Thiol protease</keyword>
<dbReference type="Pfam" id="PF06605">
    <property type="entry name" value="Prophage_tail"/>
    <property type="match status" value="1"/>
</dbReference>
<dbReference type="EMBL" id="CABFNH010000020">
    <property type="protein sequence ID" value="VTZ91491.1"/>
    <property type="molecule type" value="Genomic_DNA"/>
</dbReference>
<dbReference type="Gene3D" id="6.20.110.10">
    <property type="match status" value="1"/>
</dbReference>
<dbReference type="Pfam" id="PF18994">
    <property type="entry name" value="Prophage_tailD1"/>
    <property type="match status" value="1"/>
</dbReference>
<dbReference type="InterPro" id="IPR038765">
    <property type="entry name" value="Papain-like_cys_pep_sf"/>
</dbReference>
<keyword evidence="3 7" id="KW-0378">Hydrolase</keyword>
<proteinExistence type="inferred from homology"/>
<evidence type="ECO:0000256" key="3">
    <source>
        <dbReference type="ARBA" id="ARBA00022801"/>
    </source>
</evidence>
<sequence length="589" mass="65963">MDKLLVRGLKRTEIEPLGLSSLDPDSFYITWAMNETWQLQFTARDDGSVAYNMLDDESSVFYDGQEYIVKQCIPDFVDGTKAKDVVATHVYNEASRIRKYKQYIDTSDPSSGQSTNVKANPDDTGSSGDNSSVTQNGNTTITKTDEGDNQENQIWYSLEDVLKYYLDGNSLGFTYQIIGNFGKSRIEQLQDGNGTDMLSKIVEHWPNAVIFPDNRNIRVYNIDDFEKDYGNRLDYEYNTTEFKLTYDSTSLTNEVFCVGAKYSVETETETDSDSGNSSGAGAQAVIADAKKYLGVPYKYGYGRPVGTANPYNGMDCSSFVSRVYYDFGINIPAYTVAMESYGHEISRDQVQTGDMGFYGSKGASHHICLALDNNTMIYEPQPGEVCKTEPISYYPPTWWERNDDMAKIVAGGSSDDSGGASTSTSAEYYYFAPFWVKDLDSINKYGEHPLEQIEDERFHDANSMRQYALSQLQPEPSLTVEVTTYTHMKPIPGDKIHCMIPDGELSTNLAVVGFDWYPLSETNYSVFTLNTNAQNILDYQASQRNDLNKAFSQISKQSIAITNIANNTSEGNGAWNETEVKAFDNSKRS</sequence>
<dbReference type="InterPro" id="IPR051794">
    <property type="entry name" value="PG_Endopeptidase_C40"/>
</dbReference>
<dbReference type="Pfam" id="PF00877">
    <property type="entry name" value="NLPC_P60"/>
    <property type="match status" value="1"/>
</dbReference>
<dbReference type="SUPFAM" id="SSF54001">
    <property type="entry name" value="Cysteine proteinases"/>
    <property type="match status" value="1"/>
</dbReference>
<feature type="region of interest" description="Disordered" evidence="5">
    <location>
        <begin position="105"/>
        <end position="146"/>
    </location>
</feature>
<dbReference type="InterPro" id="IPR010572">
    <property type="entry name" value="Tail_dom"/>
</dbReference>
<organism evidence="7 8">
    <name type="scientific">Limosilactobacillus mucosae</name>
    <name type="common">Lactobacillus mucosae</name>
    <dbReference type="NCBI Taxonomy" id="97478"/>
    <lineage>
        <taxon>Bacteria</taxon>
        <taxon>Bacillati</taxon>
        <taxon>Bacillota</taxon>
        <taxon>Bacilli</taxon>
        <taxon>Lactobacillales</taxon>
        <taxon>Lactobacillaceae</taxon>
        <taxon>Limosilactobacillus</taxon>
    </lineage>
</organism>
<dbReference type="AlphaFoldDB" id="A0A508YSC7"/>
<dbReference type="GO" id="GO:0006508">
    <property type="term" value="P:proteolysis"/>
    <property type="evidence" value="ECO:0007669"/>
    <property type="project" value="UniProtKB-KW"/>
</dbReference>
<feature type="compositionally biased region" description="Polar residues" evidence="5">
    <location>
        <begin position="105"/>
        <end position="142"/>
    </location>
</feature>
<comment type="similarity">
    <text evidence="1">Belongs to the peptidase C40 family.</text>
</comment>
<name>A0A508YSC7_LIMMU</name>
<dbReference type="InterPro" id="IPR000064">
    <property type="entry name" value="NLP_P60_dom"/>
</dbReference>
<evidence type="ECO:0000256" key="2">
    <source>
        <dbReference type="ARBA" id="ARBA00022670"/>
    </source>
</evidence>
<dbReference type="Gene3D" id="3.90.1720.10">
    <property type="entry name" value="endopeptidase domain like (from Nostoc punctiforme)"/>
    <property type="match status" value="1"/>
</dbReference>
<evidence type="ECO:0000256" key="4">
    <source>
        <dbReference type="ARBA" id="ARBA00022807"/>
    </source>
</evidence>
<dbReference type="Gene3D" id="3.55.50.40">
    <property type="match status" value="1"/>
</dbReference>
<feature type="domain" description="NlpC/P60" evidence="6">
    <location>
        <begin position="279"/>
        <end position="410"/>
    </location>
</feature>
<protein>
    <submittedName>
        <fullName evidence="7">Peptidoglycan endopeptidase RipA</fullName>
        <ecNumber evidence="7">3.4.-.-</ecNumber>
    </submittedName>
</protein>
<evidence type="ECO:0000256" key="1">
    <source>
        <dbReference type="ARBA" id="ARBA00007074"/>
    </source>
</evidence>
<dbReference type="Proteomes" id="UP000365705">
    <property type="component" value="Unassembled WGS sequence"/>
</dbReference>
<evidence type="ECO:0000259" key="6">
    <source>
        <dbReference type="PROSITE" id="PS51935"/>
    </source>
</evidence>
<dbReference type="PANTHER" id="PTHR47359">
    <property type="entry name" value="PEPTIDOGLYCAN DL-ENDOPEPTIDASE CWLO"/>
    <property type="match status" value="1"/>
</dbReference>
<keyword evidence="2" id="KW-0645">Protease</keyword>
<evidence type="ECO:0000313" key="8">
    <source>
        <dbReference type="Proteomes" id="UP000365705"/>
    </source>
</evidence>
<dbReference type="InterPro" id="IPR044051">
    <property type="entry name" value="Prophage_tail_N"/>
</dbReference>
<evidence type="ECO:0000313" key="7">
    <source>
        <dbReference type="EMBL" id="VTZ91491.1"/>
    </source>
</evidence>
<dbReference type="PROSITE" id="PS51935">
    <property type="entry name" value="NLPC_P60"/>
    <property type="match status" value="1"/>
</dbReference>